<dbReference type="AlphaFoldDB" id="D2VCG7"/>
<dbReference type="Gene3D" id="1.25.10.10">
    <property type="entry name" value="Leucine-rich Repeat Variant"/>
    <property type="match status" value="2"/>
</dbReference>
<evidence type="ECO:0000313" key="6">
    <source>
        <dbReference type="Proteomes" id="UP000006671"/>
    </source>
</evidence>
<dbReference type="GO" id="GO:0000472">
    <property type="term" value="P:endonucleolytic cleavage to generate mature 5'-end of SSU-rRNA from (SSU-rRNA, 5.8S rRNA, LSU-rRNA)"/>
    <property type="evidence" value="ECO:0007669"/>
    <property type="project" value="TreeGrafter"/>
</dbReference>
<dbReference type="PROSITE" id="PS50302">
    <property type="entry name" value="PUM"/>
    <property type="match status" value="1"/>
</dbReference>
<dbReference type="InterPro" id="IPR001313">
    <property type="entry name" value="Pumilio_RNA-bd_rpt"/>
</dbReference>
<dbReference type="KEGG" id="ngr:NAEGRDRAFT_66565"/>
<organism evidence="6">
    <name type="scientific">Naegleria gruberi</name>
    <name type="common">Amoeba</name>
    <dbReference type="NCBI Taxonomy" id="5762"/>
    <lineage>
        <taxon>Eukaryota</taxon>
        <taxon>Discoba</taxon>
        <taxon>Heterolobosea</taxon>
        <taxon>Tetramitia</taxon>
        <taxon>Eutetramitia</taxon>
        <taxon>Vahlkampfiidae</taxon>
        <taxon>Naegleria</taxon>
    </lineage>
</organism>
<dbReference type="GO" id="GO:0003723">
    <property type="term" value="F:RNA binding"/>
    <property type="evidence" value="ECO:0007669"/>
    <property type="project" value="InterPro"/>
</dbReference>
<dbReference type="InterPro" id="IPR033133">
    <property type="entry name" value="PUM-HD"/>
</dbReference>
<dbReference type="EMBL" id="GG738863">
    <property type="protein sequence ID" value="EFC45416.1"/>
    <property type="molecule type" value="Genomic_DNA"/>
</dbReference>
<evidence type="ECO:0000259" key="4">
    <source>
        <dbReference type="PROSITE" id="PS50303"/>
    </source>
</evidence>
<dbReference type="InterPro" id="IPR016024">
    <property type="entry name" value="ARM-type_fold"/>
</dbReference>
<dbReference type="VEuPathDB" id="AmoebaDB:NAEGRDRAFT_66565"/>
<dbReference type="PANTHER" id="PTHR13102:SF0">
    <property type="entry name" value="NUCLEOLAR PROTEIN 9"/>
    <property type="match status" value="1"/>
</dbReference>
<reference evidence="5 6" key="1">
    <citation type="journal article" date="2010" name="Cell">
        <title>The genome of Naegleria gruberi illuminates early eukaryotic versatility.</title>
        <authorList>
            <person name="Fritz-Laylin L.K."/>
            <person name="Prochnik S.E."/>
            <person name="Ginger M.L."/>
            <person name="Dacks J.B."/>
            <person name="Carpenter M.L."/>
            <person name="Field M.C."/>
            <person name="Kuo A."/>
            <person name="Paredez A."/>
            <person name="Chapman J."/>
            <person name="Pham J."/>
            <person name="Shu S."/>
            <person name="Neupane R."/>
            <person name="Cipriano M."/>
            <person name="Mancuso J."/>
            <person name="Tu H."/>
            <person name="Salamov A."/>
            <person name="Lindquist E."/>
            <person name="Shapiro H."/>
            <person name="Lucas S."/>
            <person name="Grigoriev I.V."/>
            <person name="Cande W.Z."/>
            <person name="Fulton C."/>
            <person name="Rokhsar D.S."/>
            <person name="Dawson S.C."/>
        </authorList>
    </citation>
    <scope>NUCLEOTIDE SEQUENCE [LARGE SCALE GENOMIC DNA]</scope>
    <source>
        <strain evidence="5 6">NEG-M</strain>
    </source>
</reference>
<dbReference type="InterPro" id="IPR011989">
    <property type="entry name" value="ARM-like"/>
</dbReference>
<dbReference type="RefSeq" id="XP_002678160.1">
    <property type="nucleotide sequence ID" value="XM_002678114.1"/>
</dbReference>
<keyword evidence="1" id="KW-0677">Repeat</keyword>
<dbReference type="STRING" id="5762.D2VCG7"/>
<dbReference type="InParanoid" id="D2VCG7"/>
<dbReference type="PROSITE" id="PS50303">
    <property type="entry name" value="PUM_HD"/>
    <property type="match status" value="1"/>
</dbReference>
<accession>D2VCG7</accession>
<dbReference type="GO" id="GO:0030688">
    <property type="term" value="C:preribosome, small subunit precursor"/>
    <property type="evidence" value="ECO:0007669"/>
    <property type="project" value="TreeGrafter"/>
</dbReference>
<dbReference type="SUPFAM" id="SSF48371">
    <property type="entry name" value="ARM repeat"/>
    <property type="match status" value="1"/>
</dbReference>
<dbReference type="GeneID" id="8850617"/>
<name>D2VCG7_NAEGR</name>
<dbReference type="SMART" id="SM00025">
    <property type="entry name" value="Pumilio"/>
    <property type="match status" value="5"/>
</dbReference>
<gene>
    <name evidence="5" type="ORF">NAEGRDRAFT_66565</name>
</gene>
<dbReference type="PANTHER" id="PTHR13102">
    <property type="entry name" value="NUCLEOLAR PROTEIN 9"/>
    <property type="match status" value="1"/>
</dbReference>
<dbReference type="Proteomes" id="UP000006671">
    <property type="component" value="Unassembled WGS sequence"/>
</dbReference>
<protein>
    <submittedName>
        <fullName evidence="5">Predicted protein</fullName>
    </submittedName>
</protein>
<keyword evidence="2" id="KW-0539">Nucleus</keyword>
<dbReference type="GO" id="GO:0005730">
    <property type="term" value="C:nucleolus"/>
    <property type="evidence" value="ECO:0007669"/>
    <property type="project" value="TreeGrafter"/>
</dbReference>
<proteinExistence type="predicted"/>
<evidence type="ECO:0000256" key="3">
    <source>
        <dbReference type="PROSITE-ProRule" id="PRU00317"/>
    </source>
</evidence>
<feature type="domain" description="PUM-HD" evidence="4">
    <location>
        <begin position="71"/>
        <end position="461"/>
    </location>
</feature>
<feature type="repeat" description="Pumilio" evidence="3">
    <location>
        <begin position="136"/>
        <end position="171"/>
    </location>
</feature>
<dbReference type="GO" id="GO:0000056">
    <property type="term" value="P:ribosomal small subunit export from nucleus"/>
    <property type="evidence" value="ECO:0007669"/>
    <property type="project" value="TreeGrafter"/>
</dbReference>
<keyword evidence="6" id="KW-1185">Reference proteome</keyword>
<sequence>MLIGLRASACGGKKLLHLANLHGKEHVLLASNLALNFGGRILKRNITSSSLHINNNNYVNNNTNSSSLIASMQRRFYSTRVKTIKINEEEEITISQLLKHLSGNVIEFAKSSEYCTSFNKLLRHATIDELEKVFNEIQPNIYELCIDSNGSIVMERVILRALPHQLDIIFNSLFSDKKSREDIINLFTQENSSRVISKLLPKLNSSHIEKLLGLMNFNSELVLIMLENENSTNSLTQMIEIHLNTLESFVKQPMVQFLLNLDDEQISEQRLRQPLSKSIEKSSVDIKLELIKSLSEDNITQLDERHAFALSRVYTRLPTNSKEFGETSTLIMKNFYNLSMKRDHKDVINAFIGFSEKNTLDSLIDSLSTDQIEELLKDKNGIVAFSYLFSRTTCKTNVLNKLSEKIVDLAKGFTSSFFFSSLVADDRECALTIIEMVKPNLLSISSNKNSQFLSIKMAKYPEGRKAILKSFKYDIVGHYTTCQQVIFHLINECNPFERNEVLKYCILPKFSELNGDIAEPLFKLTLLFIKKGSLNDHTALVKSFEGKLAKMSTERNSSIILQELYQVSPQVIRDIMNHELLGNVQNIEELNTDSIRSMNTNKHSKHLLNTMLKIDPSLKPILSTIQKPTSRH</sequence>
<dbReference type="GO" id="GO:0000447">
    <property type="term" value="P:endonucleolytic cleavage in ITS1 to separate SSU-rRNA from 5.8S rRNA and LSU-rRNA from tricistronic rRNA transcript (SSU-rRNA, 5.8S rRNA, LSU-rRNA)"/>
    <property type="evidence" value="ECO:0007669"/>
    <property type="project" value="TreeGrafter"/>
</dbReference>
<dbReference type="Pfam" id="PF00806">
    <property type="entry name" value="PUF"/>
    <property type="match status" value="2"/>
</dbReference>
<evidence type="ECO:0000256" key="1">
    <source>
        <dbReference type="ARBA" id="ARBA00022737"/>
    </source>
</evidence>
<dbReference type="InterPro" id="IPR040000">
    <property type="entry name" value="NOP9"/>
</dbReference>
<dbReference type="GO" id="GO:0030686">
    <property type="term" value="C:90S preribosome"/>
    <property type="evidence" value="ECO:0007669"/>
    <property type="project" value="TreeGrafter"/>
</dbReference>
<dbReference type="GO" id="GO:0000480">
    <property type="term" value="P:endonucleolytic cleavage in 5'-ETS of tricistronic rRNA transcript (SSU-rRNA, 5.8S rRNA, LSU-rRNA)"/>
    <property type="evidence" value="ECO:0007669"/>
    <property type="project" value="TreeGrafter"/>
</dbReference>
<evidence type="ECO:0000256" key="2">
    <source>
        <dbReference type="ARBA" id="ARBA00023242"/>
    </source>
</evidence>
<evidence type="ECO:0000313" key="5">
    <source>
        <dbReference type="EMBL" id="EFC45416.1"/>
    </source>
</evidence>